<name>A0ABP7VFM1_9ACTN</name>
<dbReference type="EMBL" id="BAAAZG010000010">
    <property type="protein sequence ID" value="GAA4065998.1"/>
    <property type="molecule type" value="Genomic_DNA"/>
</dbReference>
<evidence type="ECO:0000313" key="2">
    <source>
        <dbReference type="Proteomes" id="UP001500683"/>
    </source>
</evidence>
<organism evidence="1 2">
    <name type="scientific">Actinomadura miaoliensis</name>
    <dbReference type="NCBI Taxonomy" id="430685"/>
    <lineage>
        <taxon>Bacteria</taxon>
        <taxon>Bacillati</taxon>
        <taxon>Actinomycetota</taxon>
        <taxon>Actinomycetes</taxon>
        <taxon>Streptosporangiales</taxon>
        <taxon>Thermomonosporaceae</taxon>
        <taxon>Actinomadura</taxon>
    </lineage>
</organism>
<protein>
    <submittedName>
        <fullName evidence="1">Septum formation initiator</fullName>
    </submittedName>
</protein>
<evidence type="ECO:0000313" key="1">
    <source>
        <dbReference type="EMBL" id="GAA4065998.1"/>
    </source>
</evidence>
<comment type="caution">
    <text evidence="1">The sequence shown here is derived from an EMBL/GenBank/DDBJ whole genome shotgun (WGS) entry which is preliminary data.</text>
</comment>
<dbReference type="Proteomes" id="UP001500683">
    <property type="component" value="Unassembled WGS sequence"/>
</dbReference>
<proteinExistence type="predicted"/>
<gene>
    <name evidence="1" type="ORF">GCM10022214_20270</name>
</gene>
<dbReference type="RefSeq" id="WP_344944224.1">
    <property type="nucleotide sequence ID" value="NZ_BAAAZG010000010.1"/>
</dbReference>
<reference evidence="2" key="1">
    <citation type="journal article" date="2019" name="Int. J. Syst. Evol. Microbiol.">
        <title>The Global Catalogue of Microorganisms (GCM) 10K type strain sequencing project: providing services to taxonomists for standard genome sequencing and annotation.</title>
        <authorList>
            <consortium name="The Broad Institute Genomics Platform"/>
            <consortium name="The Broad Institute Genome Sequencing Center for Infectious Disease"/>
            <person name="Wu L."/>
            <person name="Ma J."/>
        </authorList>
    </citation>
    <scope>NUCLEOTIDE SEQUENCE [LARGE SCALE GENOMIC DNA]</scope>
    <source>
        <strain evidence="2">JCM 16702</strain>
    </source>
</reference>
<sequence length="144" mass="15874">MRRLTRRLVRRTPRRRDAGMLEFTAMLPLILVTVLLVWEAFLVGMAATYAGHSANEGARVAAVHGGYGEVKKAAVERVSGAWADEENIEVHYPTGRACDPDQVVRVDPDCGYVRVTIKPPLLFPGVLLPMDVSSRARVIYEGEG</sequence>
<accession>A0ABP7VFM1</accession>
<keyword evidence="2" id="KW-1185">Reference proteome</keyword>